<keyword evidence="1" id="KW-0812">Transmembrane</keyword>
<keyword evidence="1" id="KW-1133">Transmembrane helix</keyword>
<evidence type="ECO:0008006" key="4">
    <source>
        <dbReference type="Google" id="ProtNLM"/>
    </source>
</evidence>
<proteinExistence type="predicted"/>
<keyword evidence="3" id="KW-1185">Reference proteome</keyword>
<sequence>MPVTTDIVATYRGPRRVVRRLLEMGPREDRVLTLALMSCVILFIAQAPWQARLAFDDPSVPIEARLYWSGFFWVLIMPLLLYLLAMISHFVIRLIGGTGKAFGARLALFWALMASSPLALLCGLVAGFIGPGPGLQAVGLIWVGVFGWFWISGLREAEWSRQ</sequence>
<evidence type="ECO:0000313" key="3">
    <source>
        <dbReference type="Proteomes" id="UP000199582"/>
    </source>
</evidence>
<feature type="transmembrane region" description="Helical" evidence="1">
    <location>
        <begin position="135"/>
        <end position="154"/>
    </location>
</feature>
<evidence type="ECO:0000256" key="1">
    <source>
        <dbReference type="SAM" id="Phobius"/>
    </source>
</evidence>
<feature type="transmembrane region" description="Helical" evidence="1">
    <location>
        <begin position="31"/>
        <end position="51"/>
    </location>
</feature>
<dbReference type="EMBL" id="FOAG01000014">
    <property type="protein sequence ID" value="SEM16480.1"/>
    <property type="molecule type" value="Genomic_DNA"/>
</dbReference>
<dbReference type="RefSeq" id="WP_093038979.1">
    <property type="nucleotide sequence ID" value="NZ_FOAG01000014.1"/>
</dbReference>
<protein>
    <recommendedName>
        <fullName evidence="4">Yip1 domain-containing protein</fullName>
    </recommendedName>
</protein>
<feature type="transmembrane region" description="Helical" evidence="1">
    <location>
        <begin position="71"/>
        <end position="95"/>
    </location>
</feature>
<name>A0A1H7W4R4_9RHOB</name>
<evidence type="ECO:0000313" key="2">
    <source>
        <dbReference type="EMBL" id="SEM16480.1"/>
    </source>
</evidence>
<dbReference type="AlphaFoldDB" id="A0A1H7W4R4"/>
<accession>A0A1H7W4R4</accession>
<dbReference type="Proteomes" id="UP000199582">
    <property type="component" value="Unassembled WGS sequence"/>
</dbReference>
<dbReference type="STRING" id="1287727.SAMN05443999_11452"/>
<feature type="transmembrane region" description="Helical" evidence="1">
    <location>
        <begin position="107"/>
        <end position="129"/>
    </location>
</feature>
<organism evidence="2 3">
    <name type="scientific">Roseovarius azorensis</name>
    <dbReference type="NCBI Taxonomy" id="1287727"/>
    <lineage>
        <taxon>Bacteria</taxon>
        <taxon>Pseudomonadati</taxon>
        <taxon>Pseudomonadota</taxon>
        <taxon>Alphaproteobacteria</taxon>
        <taxon>Rhodobacterales</taxon>
        <taxon>Roseobacteraceae</taxon>
        <taxon>Roseovarius</taxon>
    </lineage>
</organism>
<gene>
    <name evidence="2" type="ORF">SAMN05443999_11452</name>
</gene>
<reference evidence="2 3" key="1">
    <citation type="submission" date="2016-10" db="EMBL/GenBank/DDBJ databases">
        <authorList>
            <person name="de Groot N.N."/>
        </authorList>
    </citation>
    <scope>NUCLEOTIDE SEQUENCE [LARGE SCALE GENOMIC DNA]</scope>
    <source>
        <strain evidence="2 3">DSM 100674</strain>
    </source>
</reference>
<keyword evidence="1" id="KW-0472">Membrane</keyword>
<dbReference type="OrthoDB" id="7771437at2"/>